<dbReference type="EMBL" id="CM047899">
    <property type="protein sequence ID" value="KAJ0103423.1"/>
    <property type="molecule type" value="Genomic_DNA"/>
</dbReference>
<name>A0ACC1BWS9_9ROSI</name>
<keyword evidence="2" id="KW-1185">Reference proteome</keyword>
<accession>A0ACC1BWS9</accession>
<proteinExistence type="predicted"/>
<protein>
    <submittedName>
        <fullName evidence="1">Uncharacterized protein</fullName>
    </submittedName>
</protein>
<organism evidence="1 2">
    <name type="scientific">Pistacia atlantica</name>
    <dbReference type="NCBI Taxonomy" id="434234"/>
    <lineage>
        <taxon>Eukaryota</taxon>
        <taxon>Viridiplantae</taxon>
        <taxon>Streptophyta</taxon>
        <taxon>Embryophyta</taxon>
        <taxon>Tracheophyta</taxon>
        <taxon>Spermatophyta</taxon>
        <taxon>Magnoliopsida</taxon>
        <taxon>eudicotyledons</taxon>
        <taxon>Gunneridae</taxon>
        <taxon>Pentapetalae</taxon>
        <taxon>rosids</taxon>
        <taxon>malvids</taxon>
        <taxon>Sapindales</taxon>
        <taxon>Anacardiaceae</taxon>
        <taxon>Pistacia</taxon>
    </lineage>
</organism>
<comment type="caution">
    <text evidence="1">The sequence shown here is derived from an EMBL/GenBank/DDBJ whole genome shotgun (WGS) entry which is preliminary data.</text>
</comment>
<sequence>MHFIIIVLLLLGGAHPTISLHFVFRIKAPLSFPISSSFCKPITHCFIHSLMALKINASLLLFLLLLIPLISSGMVEGFKDGMNPKYSLHKDDGGRVNIARKLLVDENALVLDYDDAGANTRHDPPKKKPGGGGKP</sequence>
<reference evidence="2" key="1">
    <citation type="journal article" date="2023" name="G3 (Bethesda)">
        <title>Genome assembly and association tests identify interacting loci associated with vigor, precocity, and sex in interspecific pistachio rootstocks.</title>
        <authorList>
            <person name="Palmer W."/>
            <person name="Jacygrad E."/>
            <person name="Sagayaradj S."/>
            <person name="Cavanaugh K."/>
            <person name="Han R."/>
            <person name="Bertier L."/>
            <person name="Beede B."/>
            <person name="Kafkas S."/>
            <person name="Golino D."/>
            <person name="Preece J."/>
            <person name="Michelmore R."/>
        </authorList>
    </citation>
    <scope>NUCLEOTIDE SEQUENCE [LARGE SCALE GENOMIC DNA]</scope>
</reference>
<evidence type="ECO:0000313" key="2">
    <source>
        <dbReference type="Proteomes" id="UP001164250"/>
    </source>
</evidence>
<dbReference type="Proteomes" id="UP001164250">
    <property type="component" value="Chromosome 3"/>
</dbReference>
<gene>
    <name evidence="1" type="ORF">Patl1_05200</name>
</gene>
<evidence type="ECO:0000313" key="1">
    <source>
        <dbReference type="EMBL" id="KAJ0103423.1"/>
    </source>
</evidence>